<reference evidence="2" key="1">
    <citation type="submission" date="2018-11" db="EMBL/GenBank/DDBJ databases">
        <authorList>
            <consortium name="Pathogen Informatics"/>
        </authorList>
    </citation>
    <scope>NUCLEOTIDE SEQUENCE</scope>
</reference>
<gene>
    <name evidence="2" type="ORF">PXEA_LOCUS6530</name>
</gene>
<evidence type="ECO:0000313" key="2">
    <source>
        <dbReference type="EMBL" id="VEL13090.1"/>
    </source>
</evidence>
<keyword evidence="3" id="KW-1185">Reference proteome</keyword>
<proteinExistence type="predicted"/>
<dbReference type="EMBL" id="CAAALY010016748">
    <property type="protein sequence ID" value="VEL13090.1"/>
    <property type="molecule type" value="Genomic_DNA"/>
</dbReference>
<organism evidence="2 3">
    <name type="scientific">Protopolystoma xenopodis</name>
    <dbReference type="NCBI Taxonomy" id="117903"/>
    <lineage>
        <taxon>Eukaryota</taxon>
        <taxon>Metazoa</taxon>
        <taxon>Spiralia</taxon>
        <taxon>Lophotrochozoa</taxon>
        <taxon>Platyhelminthes</taxon>
        <taxon>Monogenea</taxon>
        <taxon>Polyopisthocotylea</taxon>
        <taxon>Polystomatidea</taxon>
        <taxon>Polystomatidae</taxon>
        <taxon>Protopolystoma</taxon>
    </lineage>
</organism>
<evidence type="ECO:0000313" key="3">
    <source>
        <dbReference type="Proteomes" id="UP000784294"/>
    </source>
</evidence>
<dbReference type="Proteomes" id="UP000784294">
    <property type="component" value="Unassembled WGS sequence"/>
</dbReference>
<comment type="caution">
    <text evidence="2">The sequence shown here is derived from an EMBL/GenBank/DDBJ whole genome shotgun (WGS) entry which is preliminary data.</text>
</comment>
<name>A0A3S5CJD8_9PLAT</name>
<accession>A0A3S5CJD8</accession>
<evidence type="ECO:0000256" key="1">
    <source>
        <dbReference type="SAM" id="MobiDB-lite"/>
    </source>
</evidence>
<feature type="region of interest" description="Disordered" evidence="1">
    <location>
        <begin position="19"/>
        <end position="39"/>
    </location>
</feature>
<protein>
    <submittedName>
        <fullName evidence="2">Uncharacterized protein</fullName>
    </submittedName>
</protein>
<feature type="compositionally biased region" description="Basic and acidic residues" evidence="1">
    <location>
        <begin position="68"/>
        <end position="77"/>
    </location>
</feature>
<feature type="region of interest" description="Disordered" evidence="1">
    <location>
        <begin position="68"/>
        <end position="92"/>
    </location>
</feature>
<feature type="compositionally biased region" description="Low complexity" evidence="1">
    <location>
        <begin position="81"/>
        <end position="92"/>
    </location>
</feature>
<dbReference type="AlphaFoldDB" id="A0A3S5CJD8"/>
<sequence length="296" mass="32040">MPVSPISSRSSVATYLGPCRSAPLARGEEEEEDEKDFSGDDCKKFEACILKSDAGRLLSRHSHPDDFVSRDSLHPDAHAQSPTSLSPTSSSPPLSAIHWSSINGVDCEKMTISATASRFSRPILNYSHSSRLPSSTRPLELPDSSSGSVTYVSRQAVTAVCSPQVIGNRRRRAGWFSTASSLVSGPKDLVQDQISPGVISSCSIGFSPEENVNHTVHISQTQDGSAIVAKDGETMGQNLDMQSLAIIKQPSGPTRPLSNGLSFRRHLFFDSTLTAMKQVRKIYTMTLMLNTLCLDI</sequence>